<dbReference type="SUPFAM" id="SSF50331">
    <property type="entry name" value="MOP-like"/>
    <property type="match status" value="1"/>
</dbReference>
<gene>
    <name evidence="9" type="ORF">JOC54_002092</name>
</gene>
<keyword evidence="5" id="KW-1278">Translocase</keyword>
<name>A0ABS2STH8_9BACI</name>
<keyword evidence="10" id="KW-1185">Reference proteome</keyword>
<dbReference type="Pfam" id="PF00005">
    <property type="entry name" value="ABC_tran"/>
    <property type="match status" value="1"/>
</dbReference>
<keyword evidence="4 9" id="KW-0067">ATP-binding</keyword>
<keyword evidence="1" id="KW-0813">Transport</keyword>
<dbReference type="InterPro" id="IPR027417">
    <property type="entry name" value="P-loop_NTPase"/>
</dbReference>
<evidence type="ECO:0000256" key="7">
    <source>
        <dbReference type="ARBA" id="ARBA00023136"/>
    </source>
</evidence>
<dbReference type="CDD" id="cd03296">
    <property type="entry name" value="ABC_CysA_sulfate_importer"/>
    <property type="match status" value="1"/>
</dbReference>
<dbReference type="PROSITE" id="PS00211">
    <property type="entry name" value="ABC_TRANSPORTER_1"/>
    <property type="match status" value="1"/>
</dbReference>
<keyword evidence="6" id="KW-0764">Sulfate transport</keyword>
<dbReference type="InterPro" id="IPR003593">
    <property type="entry name" value="AAA+_ATPase"/>
</dbReference>
<evidence type="ECO:0000256" key="1">
    <source>
        <dbReference type="ARBA" id="ARBA00022448"/>
    </source>
</evidence>
<keyword evidence="3" id="KW-0547">Nucleotide-binding</keyword>
<dbReference type="PANTHER" id="PTHR42781:SF4">
    <property type="entry name" value="SPERMIDINE_PUTRESCINE IMPORT ATP-BINDING PROTEIN POTA"/>
    <property type="match status" value="1"/>
</dbReference>
<evidence type="ECO:0000256" key="6">
    <source>
        <dbReference type="ARBA" id="ARBA00023032"/>
    </source>
</evidence>
<evidence type="ECO:0000256" key="5">
    <source>
        <dbReference type="ARBA" id="ARBA00022967"/>
    </source>
</evidence>
<reference evidence="9" key="1">
    <citation type="submission" date="2021-01" db="EMBL/GenBank/DDBJ databases">
        <title>Genomic Encyclopedia of Type Strains, Phase IV (KMG-IV): sequencing the most valuable type-strain genomes for metagenomic binning, comparative biology and taxonomic classification.</title>
        <authorList>
            <person name="Goeker M."/>
        </authorList>
    </citation>
    <scope>NUCLEOTIDE SEQUENCE</scope>
    <source>
        <strain evidence="9">DSM 21943</strain>
    </source>
</reference>
<dbReference type="RefSeq" id="WP_204466121.1">
    <property type="nucleotide sequence ID" value="NZ_JAFBCV010000005.1"/>
</dbReference>
<proteinExistence type="predicted"/>
<dbReference type="InterPro" id="IPR008995">
    <property type="entry name" value="Mo/tungstate-bd_C_term_dom"/>
</dbReference>
<evidence type="ECO:0000256" key="2">
    <source>
        <dbReference type="ARBA" id="ARBA00022475"/>
    </source>
</evidence>
<dbReference type="Pfam" id="PF12857">
    <property type="entry name" value="TOBE_3"/>
    <property type="match status" value="1"/>
</dbReference>
<organism evidence="9 10">
    <name type="scientific">Shouchella xiaoxiensis</name>
    <dbReference type="NCBI Taxonomy" id="766895"/>
    <lineage>
        <taxon>Bacteria</taxon>
        <taxon>Bacillati</taxon>
        <taxon>Bacillota</taxon>
        <taxon>Bacilli</taxon>
        <taxon>Bacillales</taxon>
        <taxon>Bacillaceae</taxon>
        <taxon>Shouchella</taxon>
    </lineage>
</organism>
<feature type="domain" description="ABC transporter" evidence="8">
    <location>
        <begin position="3"/>
        <end position="237"/>
    </location>
</feature>
<dbReference type="InterPro" id="IPR017871">
    <property type="entry name" value="ABC_transporter-like_CS"/>
</dbReference>
<keyword evidence="7" id="KW-0472">Membrane</keyword>
<accession>A0ABS2STH8</accession>
<sequence length="355" mass="39418">MTIVMKKIEKSFGKTQVLREVDLQVEQGELLALLGPSGSGKTTLLRMIAGLESADAGKMTIKGKDVTNTSPKERKVGFVFQHYALFAHMTVAANIAYGLKVKKRKDRPSKEEIETMVNDLLTLVKLDGLANRFPAELSGGQRQRVALARALAIKPDVLLLDEPFGALDAQVRKELRRWLRTLHKQTGITTVFVTHDQEEALDVADKIVVMRDGQIEQVGSPITVYEDPQTPFVYQFLGNANRFNGRSNEGSIQVGNAKWETASAFDNEDVVGFARPHEFVVSKSYQGNADLEVVVQSIHPVGPIIFIEATQPGSNDIIDIQQPKKVWSALNLNEGDTMYIRPEKIGIFQVDDYVI</sequence>
<dbReference type="InterPro" id="IPR005666">
    <property type="entry name" value="Sulph_transpt1"/>
</dbReference>
<dbReference type="InterPro" id="IPR003439">
    <property type="entry name" value="ABC_transporter-like_ATP-bd"/>
</dbReference>
<dbReference type="EMBL" id="JAFBCV010000005">
    <property type="protein sequence ID" value="MBM7838833.1"/>
    <property type="molecule type" value="Genomic_DNA"/>
</dbReference>
<dbReference type="Gene3D" id="3.40.50.300">
    <property type="entry name" value="P-loop containing nucleotide triphosphate hydrolases"/>
    <property type="match status" value="1"/>
</dbReference>
<dbReference type="PROSITE" id="PS50893">
    <property type="entry name" value="ABC_TRANSPORTER_2"/>
    <property type="match status" value="1"/>
</dbReference>
<dbReference type="SUPFAM" id="SSF52540">
    <property type="entry name" value="P-loop containing nucleoside triphosphate hydrolases"/>
    <property type="match status" value="1"/>
</dbReference>
<dbReference type="SMART" id="SM00382">
    <property type="entry name" value="AAA"/>
    <property type="match status" value="1"/>
</dbReference>
<protein>
    <submittedName>
        <fullName evidence="9">Sulfate transport system ATP-binding protein</fullName>
    </submittedName>
</protein>
<evidence type="ECO:0000259" key="8">
    <source>
        <dbReference type="PROSITE" id="PS50893"/>
    </source>
</evidence>
<dbReference type="PANTHER" id="PTHR42781">
    <property type="entry name" value="SPERMIDINE/PUTRESCINE IMPORT ATP-BINDING PROTEIN POTA"/>
    <property type="match status" value="1"/>
</dbReference>
<evidence type="ECO:0000256" key="3">
    <source>
        <dbReference type="ARBA" id="ARBA00022741"/>
    </source>
</evidence>
<keyword evidence="2" id="KW-1003">Cell membrane</keyword>
<comment type="caution">
    <text evidence="9">The sequence shown here is derived from an EMBL/GenBank/DDBJ whole genome shotgun (WGS) entry which is preliminary data.</text>
</comment>
<dbReference type="InterPro" id="IPR024765">
    <property type="entry name" value="TOBE-like"/>
</dbReference>
<dbReference type="GO" id="GO:0005524">
    <property type="term" value="F:ATP binding"/>
    <property type="evidence" value="ECO:0007669"/>
    <property type="project" value="UniProtKB-KW"/>
</dbReference>
<dbReference type="InterPro" id="IPR050093">
    <property type="entry name" value="ABC_SmlMolc_Importer"/>
</dbReference>
<evidence type="ECO:0000256" key="4">
    <source>
        <dbReference type="ARBA" id="ARBA00022840"/>
    </source>
</evidence>
<dbReference type="NCBIfam" id="TIGR00968">
    <property type="entry name" value="3a0106s01"/>
    <property type="match status" value="1"/>
</dbReference>
<evidence type="ECO:0000313" key="10">
    <source>
        <dbReference type="Proteomes" id="UP001179280"/>
    </source>
</evidence>
<dbReference type="Proteomes" id="UP001179280">
    <property type="component" value="Unassembled WGS sequence"/>
</dbReference>
<evidence type="ECO:0000313" key="9">
    <source>
        <dbReference type="EMBL" id="MBM7838833.1"/>
    </source>
</evidence>